<feature type="domain" description="PRC-barrel" evidence="2">
    <location>
        <begin position="4"/>
        <end position="81"/>
    </location>
</feature>
<gene>
    <name evidence="3" type="ORF">TEU_10130</name>
</gene>
<organism evidence="3 4">
    <name type="scientific">Thermococcus eurythermalis</name>
    <dbReference type="NCBI Taxonomy" id="1505907"/>
    <lineage>
        <taxon>Archaea</taxon>
        <taxon>Methanobacteriati</taxon>
        <taxon>Methanobacteriota</taxon>
        <taxon>Thermococci</taxon>
        <taxon>Thermococcales</taxon>
        <taxon>Thermococcaceae</taxon>
        <taxon>Thermococcus</taxon>
    </lineage>
</organism>
<evidence type="ECO:0000313" key="4">
    <source>
        <dbReference type="Proteomes" id="UP000029980"/>
    </source>
</evidence>
<dbReference type="PANTHER" id="PTHR38137">
    <property type="entry name" value="PRC-BARREL DOMAIN PROTEIN"/>
    <property type="match status" value="1"/>
</dbReference>
<reference evidence="3 4" key="1">
    <citation type="journal article" date="2015" name="Int. J. Syst. Evol. Microbiol.">
        <title>Thermococcus eurythermalis sp. nov., a conditional piezophilic hyperthermophilic archaeon with a wide temperature range isolated from an oil-immersed chimney in the Guaymas Basin.</title>
        <authorList>
            <person name="Zhao W."/>
            <person name="Zeng X."/>
            <person name="Xiao X."/>
        </authorList>
    </citation>
    <scope>NUCLEOTIDE SEQUENCE [LARGE SCALE GENOMIC DNA]</scope>
    <source>
        <strain evidence="3 4">A501</strain>
    </source>
</reference>
<dbReference type="SUPFAM" id="SSF50346">
    <property type="entry name" value="PRC-barrel domain"/>
    <property type="match status" value="1"/>
</dbReference>
<dbReference type="Gene3D" id="2.30.30.240">
    <property type="entry name" value="PRC-barrel domain"/>
    <property type="match status" value="1"/>
</dbReference>
<dbReference type="Proteomes" id="UP000029980">
    <property type="component" value="Chromosome"/>
</dbReference>
<dbReference type="GeneID" id="25153789"/>
<accession>A0A097QVZ9</accession>
<dbReference type="Pfam" id="PF05239">
    <property type="entry name" value="PRC"/>
    <property type="match status" value="1"/>
</dbReference>
<dbReference type="InterPro" id="IPR011033">
    <property type="entry name" value="PRC_barrel-like_sf"/>
</dbReference>
<sequence>MVKIMASKLRDVELITDTGIRLGWVYDFSFDEETGEILVIVAEPDEDLDTSEFVTDHEGLLLIPVSAVKSIGEVIIIDASKLAARSKLKRLPKPAQSRARSVLSGGLKKKD</sequence>
<keyword evidence="4" id="KW-1185">Reference proteome</keyword>
<dbReference type="KEGG" id="teu:TEU_10130"/>
<dbReference type="PANTHER" id="PTHR38137:SF2">
    <property type="entry name" value="PRC-BARREL DOMAIN-CONTAINING PROTEIN"/>
    <property type="match status" value="1"/>
</dbReference>
<evidence type="ECO:0000313" key="3">
    <source>
        <dbReference type="EMBL" id="AIU70662.1"/>
    </source>
</evidence>
<dbReference type="AlphaFoldDB" id="A0A097QVZ9"/>
<evidence type="ECO:0000259" key="2">
    <source>
        <dbReference type="Pfam" id="PF05239"/>
    </source>
</evidence>
<dbReference type="STRING" id="1505907.TEU_10130"/>
<dbReference type="HOGENOM" id="CLU_174517_0_0_2"/>
<name>A0A097QVZ9_9EURY</name>
<dbReference type="OrthoDB" id="85079at2157"/>
<proteinExistence type="predicted"/>
<dbReference type="RefSeq" id="WP_050003627.1">
    <property type="nucleotide sequence ID" value="NZ_CP008887.1"/>
</dbReference>
<dbReference type="InterPro" id="IPR027275">
    <property type="entry name" value="PRC-brl_dom"/>
</dbReference>
<dbReference type="EMBL" id="CP008887">
    <property type="protein sequence ID" value="AIU70662.1"/>
    <property type="molecule type" value="Genomic_DNA"/>
</dbReference>
<evidence type="ECO:0000256" key="1">
    <source>
        <dbReference type="SAM" id="MobiDB-lite"/>
    </source>
</evidence>
<feature type="region of interest" description="Disordered" evidence="1">
    <location>
        <begin position="92"/>
        <end position="111"/>
    </location>
</feature>
<protein>
    <submittedName>
        <fullName evidence="3">Photosystem reaction center subunit H</fullName>
    </submittedName>
</protein>